<dbReference type="Proteomes" id="UP000612362">
    <property type="component" value="Unassembled WGS sequence"/>
</dbReference>
<dbReference type="EMBL" id="BNJF01000004">
    <property type="protein sequence ID" value="GHO48301.1"/>
    <property type="molecule type" value="Genomic_DNA"/>
</dbReference>
<protein>
    <submittedName>
        <fullName evidence="1">Uncharacterized protein</fullName>
    </submittedName>
</protein>
<evidence type="ECO:0000313" key="1">
    <source>
        <dbReference type="EMBL" id="GHO48301.1"/>
    </source>
</evidence>
<sequence length="50" mass="5729">MRIIEGPLMLEEDIMHCPELTLGASGFRRFRSPLGMGMDLDEWEMTKGET</sequence>
<accession>A0A8J3I6H6</accession>
<organism evidence="1 2">
    <name type="scientific">Ktedonospora formicarum</name>
    <dbReference type="NCBI Taxonomy" id="2778364"/>
    <lineage>
        <taxon>Bacteria</taxon>
        <taxon>Bacillati</taxon>
        <taxon>Chloroflexota</taxon>
        <taxon>Ktedonobacteria</taxon>
        <taxon>Ktedonobacterales</taxon>
        <taxon>Ktedonobacteraceae</taxon>
        <taxon>Ktedonospora</taxon>
    </lineage>
</organism>
<dbReference type="AlphaFoldDB" id="A0A8J3I6H6"/>
<name>A0A8J3I6H6_9CHLR</name>
<evidence type="ECO:0000313" key="2">
    <source>
        <dbReference type="Proteomes" id="UP000612362"/>
    </source>
</evidence>
<keyword evidence="2" id="KW-1185">Reference proteome</keyword>
<proteinExistence type="predicted"/>
<reference evidence="1" key="1">
    <citation type="submission" date="2020-10" db="EMBL/GenBank/DDBJ databases">
        <title>Taxonomic study of unclassified bacteria belonging to the class Ktedonobacteria.</title>
        <authorList>
            <person name="Yabe S."/>
            <person name="Wang C.M."/>
            <person name="Zheng Y."/>
            <person name="Sakai Y."/>
            <person name="Cavaletti L."/>
            <person name="Monciardini P."/>
            <person name="Donadio S."/>
        </authorList>
    </citation>
    <scope>NUCLEOTIDE SEQUENCE</scope>
    <source>
        <strain evidence="1">SOSP1-1</strain>
    </source>
</reference>
<comment type="caution">
    <text evidence="1">The sequence shown here is derived from an EMBL/GenBank/DDBJ whole genome shotgun (WGS) entry which is preliminary data.</text>
</comment>
<gene>
    <name evidence="1" type="ORF">KSX_64640</name>
</gene>